<feature type="compositionally biased region" description="Polar residues" evidence="1">
    <location>
        <begin position="322"/>
        <end position="338"/>
    </location>
</feature>
<feature type="transmembrane region" description="Helical" evidence="2">
    <location>
        <begin position="107"/>
        <end position="126"/>
    </location>
</feature>
<keyword evidence="2" id="KW-1133">Transmembrane helix</keyword>
<dbReference type="Proteomes" id="UP000283509">
    <property type="component" value="Unassembled WGS sequence"/>
</dbReference>
<protein>
    <submittedName>
        <fullName evidence="3">Uncharacterized protein</fullName>
    </submittedName>
</protein>
<keyword evidence="4" id="KW-1185">Reference proteome</keyword>
<name>A0A3R7QZE8_PENVA</name>
<dbReference type="OrthoDB" id="6365772at2759"/>
<comment type="caution">
    <text evidence="3">The sequence shown here is derived from an EMBL/GenBank/DDBJ whole genome shotgun (WGS) entry which is preliminary data.</text>
</comment>
<keyword evidence="2" id="KW-0472">Membrane</keyword>
<feature type="region of interest" description="Disordered" evidence="1">
    <location>
        <begin position="1"/>
        <end position="20"/>
    </location>
</feature>
<proteinExistence type="predicted"/>
<organism evidence="3 4">
    <name type="scientific">Penaeus vannamei</name>
    <name type="common">Whiteleg shrimp</name>
    <name type="synonym">Litopenaeus vannamei</name>
    <dbReference type="NCBI Taxonomy" id="6689"/>
    <lineage>
        <taxon>Eukaryota</taxon>
        <taxon>Metazoa</taxon>
        <taxon>Ecdysozoa</taxon>
        <taxon>Arthropoda</taxon>
        <taxon>Crustacea</taxon>
        <taxon>Multicrustacea</taxon>
        <taxon>Malacostraca</taxon>
        <taxon>Eumalacostraca</taxon>
        <taxon>Eucarida</taxon>
        <taxon>Decapoda</taxon>
        <taxon>Dendrobranchiata</taxon>
        <taxon>Penaeoidea</taxon>
        <taxon>Penaeidae</taxon>
        <taxon>Penaeus</taxon>
    </lineage>
</organism>
<dbReference type="AlphaFoldDB" id="A0A3R7QZE8"/>
<feature type="compositionally biased region" description="Basic and acidic residues" evidence="1">
    <location>
        <begin position="339"/>
        <end position="355"/>
    </location>
</feature>
<evidence type="ECO:0000313" key="4">
    <source>
        <dbReference type="Proteomes" id="UP000283509"/>
    </source>
</evidence>
<sequence length="435" mass="47957">MSAYSRRHGRDCGDEQVGLPGSSAAAIMRSAAGGVGGGRRRSQGLGASAAGRTPSSGLLFLESLPTGAFSTRVLFSVALTSSLLRDYDNSSSRSVLARLRKMEAMKVLTSLLVLTLTGPTLGYPYTRGMPSRTSGRGREQMLEGGLGEYLGGYMQDQQYALPEYQPTYRHGYAAQRPRINAEALAALLPYLTGANDDYAYDYNTYSDDEGTWYDDTANADIAEPVESDDAALFQYLINHRNGRYSLEDLENLEREAEMEDNTENQLHALLAKKISKKANMPVLGSRQVGAAPLPAVSLRGQKEEALDIPATSIRRPVFARQITTQPEEQTASESAQVSNDKRSVVSTAKPEEEKTVSSTPVSAVTDKADESTTMSPYMLNRYDAFLKYLDRERKVRQQQDFEQELQQEMRPPQKRFITDQEALTQQLASLKKSVA</sequence>
<feature type="region of interest" description="Disordered" evidence="1">
    <location>
        <begin position="322"/>
        <end position="369"/>
    </location>
</feature>
<evidence type="ECO:0000256" key="1">
    <source>
        <dbReference type="SAM" id="MobiDB-lite"/>
    </source>
</evidence>
<reference evidence="3 4" key="2">
    <citation type="submission" date="2019-01" db="EMBL/GenBank/DDBJ databases">
        <title>The decoding of complex shrimp genome reveals the adaptation for benthos swimmer, frequently molting mechanism and breeding impact on genome.</title>
        <authorList>
            <person name="Sun Y."/>
            <person name="Gao Y."/>
            <person name="Yu Y."/>
        </authorList>
    </citation>
    <scope>NUCLEOTIDE SEQUENCE [LARGE SCALE GENOMIC DNA]</scope>
    <source>
        <tissue evidence="3">Muscle</tissue>
    </source>
</reference>
<gene>
    <name evidence="3" type="ORF">C7M84_022171</name>
</gene>
<reference evidence="3 4" key="1">
    <citation type="submission" date="2018-04" db="EMBL/GenBank/DDBJ databases">
        <authorList>
            <person name="Zhang X."/>
            <person name="Yuan J."/>
            <person name="Li F."/>
            <person name="Xiang J."/>
        </authorList>
    </citation>
    <scope>NUCLEOTIDE SEQUENCE [LARGE SCALE GENOMIC DNA]</scope>
    <source>
        <tissue evidence="3">Muscle</tissue>
    </source>
</reference>
<keyword evidence="2" id="KW-0812">Transmembrane</keyword>
<dbReference type="EMBL" id="QCYY01000516">
    <property type="protein sequence ID" value="ROT84659.1"/>
    <property type="molecule type" value="Genomic_DNA"/>
</dbReference>
<evidence type="ECO:0000313" key="3">
    <source>
        <dbReference type="EMBL" id="ROT84659.1"/>
    </source>
</evidence>
<evidence type="ECO:0000256" key="2">
    <source>
        <dbReference type="SAM" id="Phobius"/>
    </source>
</evidence>
<accession>A0A3R7QZE8</accession>